<dbReference type="GO" id="GO:0046873">
    <property type="term" value="F:metal ion transmembrane transporter activity"/>
    <property type="evidence" value="ECO:0007669"/>
    <property type="project" value="InterPro"/>
</dbReference>
<evidence type="ECO:0000313" key="7">
    <source>
        <dbReference type="EMBL" id="KCZ62063.1"/>
    </source>
</evidence>
<dbReference type="RefSeq" id="WP_035550595.1">
    <property type="nucleotide sequence ID" value="NZ_AWFH01000011.1"/>
</dbReference>
<accession>A0A059E346</accession>
<dbReference type="Proteomes" id="UP000024547">
    <property type="component" value="Unassembled WGS sequence"/>
</dbReference>
<keyword evidence="8" id="KW-1185">Reference proteome</keyword>
<comment type="similarity">
    <text evidence="2 6">Belongs to the GDT1 family.</text>
</comment>
<evidence type="ECO:0000256" key="6">
    <source>
        <dbReference type="RuleBase" id="RU365102"/>
    </source>
</evidence>
<feature type="transmembrane region" description="Helical" evidence="6">
    <location>
        <begin position="36"/>
        <end position="59"/>
    </location>
</feature>
<keyword evidence="4 6" id="KW-1133">Transmembrane helix</keyword>
<dbReference type="AlphaFoldDB" id="A0A059E346"/>
<evidence type="ECO:0000256" key="3">
    <source>
        <dbReference type="ARBA" id="ARBA00022692"/>
    </source>
</evidence>
<comment type="caution">
    <text evidence="7">The sequence shown here is derived from an EMBL/GenBank/DDBJ whole genome shotgun (WGS) entry which is preliminary data.</text>
</comment>
<organism evidence="7 8">
    <name type="scientific">Hyphomonas atlantica</name>
    <dbReference type="NCBI Taxonomy" id="1280948"/>
    <lineage>
        <taxon>Bacteria</taxon>
        <taxon>Pseudomonadati</taxon>
        <taxon>Pseudomonadota</taxon>
        <taxon>Alphaproteobacteria</taxon>
        <taxon>Hyphomonadales</taxon>
        <taxon>Hyphomonadaceae</taxon>
        <taxon>Hyphomonas</taxon>
    </lineage>
</organism>
<dbReference type="PATRIC" id="fig|1280948.3.peg.1495"/>
<reference evidence="7 8" key="1">
    <citation type="journal article" date="2014" name="Antonie Van Leeuwenhoek">
        <title>Hyphomonas beringensis sp. nov. and Hyphomonas chukchiensis sp. nov., isolated from surface seawater of the Bering Sea and Chukchi Sea.</title>
        <authorList>
            <person name="Li C."/>
            <person name="Lai Q."/>
            <person name="Li G."/>
            <person name="Dong C."/>
            <person name="Wang J."/>
            <person name="Liao Y."/>
            <person name="Shao Z."/>
        </authorList>
    </citation>
    <scope>NUCLEOTIDE SEQUENCE [LARGE SCALE GENOMIC DNA]</scope>
    <source>
        <strain evidence="7 8">22II1-22F38</strain>
    </source>
</reference>
<keyword evidence="3 6" id="KW-0812">Transmembrane</keyword>
<dbReference type="Pfam" id="PF01169">
    <property type="entry name" value="GDT1"/>
    <property type="match status" value="1"/>
</dbReference>
<name>A0A059E346_9PROT</name>
<comment type="caution">
    <text evidence="6">Lacks conserved residue(s) required for the propagation of feature annotation.</text>
</comment>
<dbReference type="GO" id="GO:0016020">
    <property type="term" value="C:membrane"/>
    <property type="evidence" value="ECO:0007669"/>
    <property type="project" value="UniProtKB-SubCell"/>
</dbReference>
<dbReference type="InterPro" id="IPR001727">
    <property type="entry name" value="GDT1-like"/>
</dbReference>
<dbReference type="STRING" id="1280948.HY36_16365"/>
<dbReference type="eggNOG" id="COG2119">
    <property type="taxonomic scope" value="Bacteria"/>
</dbReference>
<evidence type="ECO:0000256" key="5">
    <source>
        <dbReference type="ARBA" id="ARBA00023136"/>
    </source>
</evidence>
<proteinExistence type="inferred from homology"/>
<evidence type="ECO:0000256" key="1">
    <source>
        <dbReference type="ARBA" id="ARBA00004141"/>
    </source>
</evidence>
<feature type="transmembrane region" description="Helical" evidence="6">
    <location>
        <begin position="71"/>
        <end position="89"/>
    </location>
</feature>
<comment type="subcellular location">
    <subcellularLocation>
        <location evidence="1 6">Membrane</location>
        <topology evidence="1 6">Multi-pass membrane protein</topology>
    </subcellularLocation>
</comment>
<dbReference type="OrthoDB" id="9801356at2"/>
<evidence type="ECO:0000256" key="4">
    <source>
        <dbReference type="ARBA" id="ARBA00022989"/>
    </source>
</evidence>
<evidence type="ECO:0000256" key="2">
    <source>
        <dbReference type="ARBA" id="ARBA00009190"/>
    </source>
</evidence>
<dbReference type="PANTHER" id="PTHR12608">
    <property type="entry name" value="TRANSMEMBRANE PROTEIN HTP-1 RELATED"/>
    <property type="match status" value="1"/>
</dbReference>
<gene>
    <name evidence="7" type="ORF">HY36_16365</name>
</gene>
<protein>
    <recommendedName>
        <fullName evidence="6">GDT1 family protein</fullName>
    </recommendedName>
</protein>
<keyword evidence="5 6" id="KW-0472">Membrane</keyword>
<evidence type="ECO:0000313" key="8">
    <source>
        <dbReference type="Proteomes" id="UP000024547"/>
    </source>
</evidence>
<dbReference type="PANTHER" id="PTHR12608:SF1">
    <property type="entry name" value="TRANSMEMBRANE PROTEIN 165"/>
    <property type="match status" value="1"/>
</dbReference>
<sequence length="92" mass="9920">MTAFFTVFVTVFLAELGDKTQLATLLFASDGDRNKWFVFFAATAALTASTAIAVMLGAAAERWLSMLPLKMIAGLGFVAIGAWMILGHFQRA</sequence>
<dbReference type="EMBL" id="AWFH01000011">
    <property type="protein sequence ID" value="KCZ62063.1"/>
    <property type="molecule type" value="Genomic_DNA"/>
</dbReference>